<evidence type="ECO:0000259" key="1">
    <source>
        <dbReference type="Pfam" id="PF02441"/>
    </source>
</evidence>
<dbReference type="GO" id="GO:0015937">
    <property type="term" value="P:coenzyme A biosynthetic process"/>
    <property type="evidence" value="ECO:0007669"/>
    <property type="project" value="InterPro"/>
</dbReference>
<dbReference type="GO" id="GO:0004633">
    <property type="term" value="F:phosphopantothenoylcysteine decarboxylase activity"/>
    <property type="evidence" value="ECO:0007669"/>
    <property type="project" value="InterPro"/>
</dbReference>
<dbReference type="GO" id="GO:0004632">
    <property type="term" value="F:phosphopantothenate--cysteine ligase activity"/>
    <property type="evidence" value="ECO:0007669"/>
    <property type="project" value="InterPro"/>
</dbReference>
<dbReference type="AlphaFoldDB" id="A0A3N0AHQ0"/>
<dbReference type="PANTHER" id="PTHR14359:SF6">
    <property type="entry name" value="PHOSPHOPANTOTHENOYLCYSTEINE DECARBOXYLASE"/>
    <property type="match status" value="1"/>
</dbReference>
<reference evidence="3" key="1">
    <citation type="submission" date="2018-05" db="EMBL/GenBank/DDBJ databases">
        <title>Genome Sequencing of selected type strains of the family Eggerthellaceae.</title>
        <authorList>
            <person name="Danylec N."/>
            <person name="Stoll D.A."/>
            <person name="Doetsch A."/>
            <person name="Huch M."/>
        </authorList>
    </citation>
    <scope>NUCLEOTIDE SEQUENCE [LARGE SCALE GENOMIC DNA]</scope>
    <source>
        <strain evidence="3">DSM 17537</strain>
    </source>
</reference>
<dbReference type="NCBIfam" id="TIGR00521">
    <property type="entry name" value="coaBC_dfp"/>
    <property type="match status" value="1"/>
</dbReference>
<protein>
    <submittedName>
        <fullName evidence="2">Bifunctional phosphopantothenoylcysteine decarboxylase/phosphopantothenate--cysteine ligase CoaBC</fullName>
    </submittedName>
</protein>
<keyword evidence="2" id="KW-0436">Ligase</keyword>
<dbReference type="GO" id="GO:0010181">
    <property type="term" value="F:FMN binding"/>
    <property type="evidence" value="ECO:0007669"/>
    <property type="project" value="InterPro"/>
</dbReference>
<dbReference type="GO" id="GO:0071513">
    <property type="term" value="C:phosphopantothenoylcysteine decarboxylase complex"/>
    <property type="evidence" value="ECO:0007669"/>
    <property type="project" value="TreeGrafter"/>
</dbReference>
<keyword evidence="3" id="KW-1185">Reference proteome</keyword>
<accession>A0A3N0AHQ0</accession>
<dbReference type="Gene3D" id="3.40.50.1950">
    <property type="entry name" value="Flavin prenyltransferase-like"/>
    <property type="match status" value="1"/>
</dbReference>
<dbReference type="RefSeq" id="WP_123197474.1">
    <property type="nucleotide sequence ID" value="NZ_QICB01000001.1"/>
</dbReference>
<name>A0A3N0AHQ0_9ACTN</name>
<feature type="domain" description="Flavoprotein" evidence="1">
    <location>
        <begin position="3"/>
        <end position="176"/>
    </location>
</feature>
<dbReference type="OrthoDB" id="9802554at2"/>
<dbReference type="PANTHER" id="PTHR14359">
    <property type="entry name" value="HOMO-OLIGOMERIC FLAVIN CONTAINING CYS DECARBOXYLASE FAMILY"/>
    <property type="match status" value="1"/>
</dbReference>
<gene>
    <name evidence="2" type="primary">coaBC</name>
    <name evidence="2" type="ORF">DMP07_02040</name>
</gene>
<dbReference type="EMBL" id="QICB01000001">
    <property type="protein sequence ID" value="RNL21634.1"/>
    <property type="molecule type" value="Genomic_DNA"/>
</dbReference>
<sequence>MAKRVLLAVSGGIAAYKACDIVSRLNKLGVEVQVIMTENATKFVTPLTFEALSGRMVYTDTFDYSYDASIKHITLAQEADLMCVAPATANIIAKIAHGIADDMVSSTFLAATCPVIVCPAMNTHMYENPSTQANLRTLEERGISLVGPGVGKLACGDVARGTLSPVDEIVDAIAKALGPQA</sequence>
<comment type="caution">
    <text evidence="2">The sequence shown here is derived from an EMBL/GenBank/DDBJ whole genome shotgun (WGS) entry which is preliminary data.</text>
</comment>
<evidence type="ECO:0000313" key="2">
    <source>
        <dbReference type="EMBL" id="RNL21634.1"/>
    </source>
</evidence>
<proteinExistence type="predicted"/>
<dbReference type="Proteomes" id="UP000267368">
    <property type="component" value="Unassembled WGS sequence"/>
</dbReference>
<dbReference type="Pfam" id="PF02441">
    <property type="entry name" value="Flavoprotein"/>
    <property type="match status" value="1"/>
</dbReference>
<dbReference type="InterPro" id="IPR036551">
    <property type="entry name" value="Flavin_trans-like"/>
</dbReference>
<organism evidence="2 3">
    <name type="scientific">Slackia faecicanis</name>
    <dbReference type="NCBI Taxonomy" id="255723"/>
    <lineage>
        <taxon>Bacteria</taxon>
        <taxon>Bacillati</taxon>
        <taxon>Actinomycetota</taxon>
        <taxon>Coriobacteriia</taxon>
        <taxon>Eggerthellales</taxon>
        <taxon>Eggerthellaceae</taxon>
        <taxon>Slackia</taxon>
    </lineage>
</organism>
<dbReference type="GO" id="GO:0015941">
    <property type="term" value="P:pantothenate catabolic process"/>
    <property type="evidence" value="ECO:0007669"/>
    <property type="project" value="InterPro"/>
</dbReference>
<dbReference type="SUPFAM" id="SSF52507">
    <property type="entry name" value="Homo-oligomeric flavin-containing Cys decarboxylases, HFCD"/>
    <property type="match status" value="1"/>
</dbReference>
<dbReference type="InterPro" id="IPR005252">
    <property type="entry name" value="CoaBC"/>
</dbReference>
<evidence type="ECO:0000313" key="3">
    <source>
        <dbReference type="Proteomes" id="UP000267368"/>
    </source>
</evidence>
<dbReference type="InterPro" id="IPR003382">
    <property type="entry name" value="Flavoprotein"/>
</dbReference>